<comment type="caution">
    <text evidence="1">The sequence shown here is derived from an EMBL/GenBank/DDBJ whole genome shotgun (WGS) entry which is preliminary data.</text>
</comment>
<dbReference type="Proteomes" id="UP000198287">
    <property type="component" value="Unassembled WGS sequence"/>
</dbReference>
<protein>
    <submittedName>
        <fullName evidence="1">Uncharacterized protein</fullName>
    </submittedName>
</protein>
<dbReference type="EMBL" id="LNIX01000010">
    <property type="protein sequence ID" value="OXA49859.1"/>
    <property type="molecule type" value="Genomic_DNA"/>
</dbReference>
<name>A0A226DXA0_FOLCA</name>
<keyword evidence="2" id="KW-1185">Reference proteome</keyword>
<organism evidence="1 2">
    <name type="scientific">Folsomia candida</name>
    <name type="common">Springtail</name>
    <dbReference type="NCBI Taxonomy" id="158441"/>
    <lineage>
        <taxon>Eukaryota</taxon>
        <taxon>Metazoa</taxon>
        <taxon>Ecdysozoa</taxon>
        <taxon>Arthropoda</taxon>
        <taxon>Hexapoda</taxon>
        <taxon>Collembola</taxon>
        <taxon>Entomobryomorpha</taxon>
        <taxon>Isotomoidea</taxon>
        <taxon>Isotomidae</taxon>
        <taxon>Proisotominae</taxon>
        <taxon>Folsomia</taxon>
    </lineage>
</organism>
<dbReference type="AlphaFoldDB" id="A0A226DXA0"/>
<reference evidence="1 2" key="1">
    <citation type="submission" date="2015-12" db="EMBL/GenBank/DDBJ databases">
        <title>The genome of Folsomia candida.</title>
        <authorList>
            <person name="Faddeeva A."/>
            <person name="Derks M.F."/>
            <person name="Anvar Y."/>
            <person name="Smit S."/>
            <person name="Van Straalen N."/>
            <person name="Roelofs D."/>
        </authorList>
    </citation>
    <scope>NUCLEOTIDE SEQUENCE [LARGE SCALE GENOMIC DNA]</scope>
    <source>
        <strain evidence="1 2">VU population</strain>
        <tissue evidence="1">Whole body</tissue>
    </source>
</reference>
<gene>
    <name evidence="1" type="ORF">Fcan01_15378</name>
</gene>
<proteinExistence type="predicted"/>
<sequence length="104" mass="11717">MIKQIVGHLCSFLTSNDIKQCRLVSHVWNYGSTPKLKAKTRTRISLCRNDTAIFDVIDKLKFSAVNVLLQVIAVPALNLPPIDLEIFPMMRNAGFGRTQGFNQK</sequence>
<evidence type="ECO:0000313" key="2">
    <source>
        <dbReference type="Proteomes" id="UP000198287"/>
    </source>
</evidence>
<accession>A0A226DXA0</accession>
<evidence type="ECO:0000313" key="1">
    <source>
        <dbReference type="EMBL" id="OXA49859.1"/>
    </source>
</evidence>